<dbReference type="EMBL" id="CP121196">
    <property type="protein sequence ID" value="XBH19218.1"/>
    <property type="molecule type" value="Genomic_DNA"/>
</dbReference>
<feature type="transmembrane region" description="Helical" evidence="1">
    <location>
        <begin position="63"/>
        <end position="83"/>
    </location>
</feature>
<feature type="transmembrane region" description="Helical" evidence="1">
    <location>
        <begin position="32"/>
        <end position="51"/>
    </location>
</feature>
<protein>
    <submittedName>
        <fullName evidence="2">DUF3147 family protein</fullName>
    </submittedName>
</protein>
<keyword evidence="1" id="KW-1133">Transmembrane helix</keyword>
<dbReference type="RefSeq" id="WP_348264433.1">
    <property type="nucleotide sequence ID" value="NZ_CP121196.1"/>
</dbReference>
<organism evidence="2">
    <name type="scientific">Telmatobacter sp. DSM 110680</name>
    <dbReference type="NCBI Taxonomy" id="3036704"/>
    <lineage>
        <taxon>Bacteria</taxon>
        <taxon>Pseudomonadati</taxon>
        <taxon>Acidobacteriota</taxon>
        <taxon>Terriglobia</taxon>
        <taxon>Terriglobales</taxon>
        <taxon>Acidobacteriaceae</taxon>
        <taxon>Telmatobacter</taxon>
    </lineage>
</organism>
<accession>A0AAU7DPM5</accession>
<dbReference type="AlphaFoldDB" id="A0AAU7DPM5"/>
<name>A0AAU7DPM5_9BACT</name>
<sequence>MSELLARFLIGGFIVSFFSVLGEVFRPKSFAGLFGAAPSIALATIGITIASRGKAYAAVEARSMIFGAIAFLLYGASVSWMLIHYKRRALTATVVLMPVWFAASFAFWLAIRQLP</sequence>
<reference evidence="2" key="1">
    <citation type="submission" date="2023-03" db="EMBL/GenBank/DDBJ databases">
        <title>Edaphobacter sp.</title>
        <authorList>
            <person name="Huber K.J."/>
            <person name="Papendorf J."/>
            <person name="Pilke C."/>
            <person name="Bunk B."/>
            <person name="Sproeer C."/>
            <person name="Pester M."/>
        </authorList>
    </citation>
    <scope>NUCLEOTIDE SEQUENCE</scope>
    <source>
        <strain evidence="2">DSM 110680</strain>
    </source>
</reference>
<proteinExistence type="predicted"/>
<dbReference type="Pfam" id="PF11345">
    <property type="entry name" value="DUF3147"/>
    <property type="match status" value="1"/>
</dbReference>
<gene>
    <name evidence="2" type="ORF">P8935_07845</name>
</gene>
<keyword evidence="1" id="KW-0812">Transmembrane</keyword>
<evidence type="ECO:0000256" key="1">
    <source>
        <dbReference type="SAM" id="Phobius"/>
    </source>
</evidence>
<feature type="transmembrane region" description="Helical" evidence="1">
    <location>
        <begin position="89"/>
        <end position="111"/>
    </location>
</feature>
<dbReference type="InterPro" id="IPR021493">
    <property type="entry name" value="DUF3147"/>
</dbReference>
<evidence type="ECO:0000313" key="2">
    <source>
        <dbReference type="EMBL" id="XBH19218.1"/>
    </source>
</evidence>
<keyword evidence="1" id="KW-0472">Membrane</keyword>